<protein>
    <submittedName>
        <fullName evidence="2">Rhinocladiella mackenziei CBS 650.93 unplaced genomic scaffold supercont1.3, whole genome shotgun sequence</fullName>
    </submittedName>
</protein>
<dbReference type="AlphaFoldDB" id="A0A0D2J9U5"/>
<dbReference type="RefSeq" id="XP_013273026.1">
    <property type="nucleotide sequence ID" value="XM_013417572.1"/>
</dbReference>
<evidence type="ECO:0000313" key="2">
    <source>
        <dbReference type="EMBL" id="KIX05890.1"/>
    </source>
</evidence>
<feature type="region of interest" description="Disordered" evidence="1">
    <location>
        <begin position="741"/>
        <end position="763"/>
    </location>
</feature>
<gene>
    <name evidence="2" type="ORF">Z518_03863</name>
</gene>
<dbReference type="EMBL" id="KN847477">
    <property type="protein sequence ID" value="KIX05890.1"/>
    <property type="molecule type" value="Genomic_DNA"/>
</dbReference>
<dbReference type="VEuPathDB" id="FungiDB:Z518_03863"/>
<name>A0A0D2J9U5_9EURO</name>
<reference evidence="2 3" key="1">
    <citation type="submission" date="2015-01" db="EMBL/GenBank/DDBJ databases">
        <title>The Genome Sequence of Rhinocladiella mackenzie CBS 650.93.</title>
        <authorList>
            <consortium name="The Broad Institute Genomics Platform"/>
            <person name="Cuomo C."/>
            <person name="de Hoog S."/>
            <person name="Gorbushina A."/>
            <person name="Stielow B."/>
            <person name="Teixiera M."/>
            <person name="Abouelleil A."/>
            <person name="Chapman S.B."/>
            <person name="Priest M."/>
            <person name="Young S.K."/>
            <person name="Wortman J."/>
            <person name="Nusbaum C."/>
            <person name="Birren B."/>
        </authorList>
    </citation>
    <scope>NUCLEOTIDE SEQUENCE [LARGE SCALE GENOMIC DNA]</scope>
    <source>
        <strain evidence="2 3">CBS 650.93</strain>
    </source>
</reference>
<dbReference type="OrthoDB" id="4156917at2759"/>
<dbReference type="GeneID" id="25291934"/>
<proteinExistence type="predicted"/>
<feature type="region of interest" description="Disordered" evidence="1">
    <location>
        <begin position="208"/>
        <end position="277"/>
    </location>
</feature>
<organism evidence="2 3">
    <name type="scientific">Rhinocladiella mackenziei CBS 650.93</name>
    <dbReference type="NCBI Taxonomy" id="1442369"/>
    <lineage>
        <taxon>Eukaryota</taxon>
        <taxon>Fungi</taxon>
        <taxon>Dikarya</taxon>
        <taxon>Ascomycota</taxon>
        <taxon>Pezizomycotina</taxon>
        <taxon>Eurotiomycetes</taxon>
        <taxon>Chaetothyriomycetidae</taxon>
        <taxon>Chaetothyriales</taxon>
        <taxon>Herpotrichiellaceae</taxon>
        <taxon>Rhinocladiella</taxon>
    </lineage>
</organism>
<keyword evidence="3" id="KW-1185">Reference proteome</keyword>
<evidence type="ECO:0000256" key="1">
    <source>
        <dbReference type="SAM" id="MobiDB-lite"/>
    </source>
</evidence>
<dbReference type="HOGENOM" id="CLU_019191_0_0_1"/>
<feature type="region of interest" description="Disordered" evidence="1">
    <location>
        <begin position="534"/>
        <end position="568"/>
    </location>
</feature>
<evidence type="ECO:0000313" key="3">
    <source>
        <dbReference type="Proteomes" id="UP000053617"/>
    </source>
</evidence>
<dbReference type="Proteomes" id="UP000053617">
    <property type="component" value="Unassembled WGS sequence"/>
</dbReference>
<accession>A0A0D2J9U5</accession>
<sequence length="799" mass="88907">MKGSTSPFTGATRAAQSINIGPRAHSKELHFLYFPAIEHCNDTIKQIRSPLPEPEFRPGLVRIFAAKRTSSAIIEIGFYRISDQKRPQKNSFEKYHEISFGIGGLRAFDIVKSLLGHSLRGRSNSETSDECPTVFVHEKFAAVVMTIGLVHMWIDNMPMPYDYLTSLLEGSWERATKVFLDSLRSPTPYCWLDFFLYGNQLTPVPDPHGQCDDTSMLPLTGKNGRSSRDMMPESCTRTPGLRSSPLNETREKPSPDQSQVSSSVQASGIVEHPSNDSQQLSMLIQPAESSSESDLPSSLFAHPDVEEAQHHLLSGDATDAQTWKANTLVLPIHNKVMVKKDADTSVGPIRMIASIAAKRKAAIERNYESICLSDLRLWWFGMPATDAEISNPDICWCKQCFLFGPSAEDRVCFGTGDGYVEAWTDTPEPKTFSLSASACSCTTLPFFSETVVEFDFYKSDPRKLRDNPEKRKYLLHCRDSHIFIHKDSKFKRIEDRSAQLHSDVFGKRLLQLPSFGHQRRSSAPENSIVRLGEHSRPAEKADFSNPGSSNFTFARPESDPSQSDVSVTPKPAILSDEICWCRDFCWVTSIPGASRDQARDSLGRRFGTEIGHRVFFASAEGNVEVWTDLEKPKNAFTGAEKTICKMAPRHMSTVVKYFSKADKLTKSISKRVYLLNCREPPKWPLSFGGSRASGESATTGVKGDPVRIDFVPPQKEGFVFGGGSPATVNDTKKETKLNSIDSNLLHPPQSGHQRRSSAPEALESKIEPKTVSAAKRHYLKNGKVAIVRIPPGDLEHPCI</sequence>
<feature type="compositionally biased region" description="Low complexity" evidence="1">
    <location>
        <begin position="257"/>
        <end position="267"/>
    </location>
</feature>